<accession>A0A4R3KZN7</accession>
<dbReference type="AlphaFoldDB" id="A0A4R3KZN7"/>
<dbReference type="GO" id="GO:0009007">
    <property type="term" value="F:site-specific DNA-methyltransferase (adenine-specific) activity"/>
    <property type="evidence" value="ECO:0007669"/>
    <property type="project" value="UniProtKB-EC"/>
</dbReference>
<proteinExistence type="predicted"/>
<dbReference type="PANTHER" id="PTHR33841">
    <property type="entry name" value="DNA METHYLTRANSFERASE YEEA-RELATED"/>
    <property type="match status" value="1"/>
</dbReference>
<dbReference type="GO" id="GO:0006304">
    <property type="term" value="P:DNA modification"/>
    <property type="evidence" value="ECO:0007669"/>
    <property type="project" value="InterPro"/>
</dbReference>
<dbReference type="RefSeq" id="WP_132026815.1">
    <property type="nucleotide sequence ID" value="NZ_CP068564.1"/>
</dbReference>
<comment type="catalytic activity">
    <reaction evidence="5">
        <text>a 2'-deoxyadenosine in DNA + S-adenosyl-L-methionine = an N(6)-methyl-2'-deoxyadenosine in DNA + S-adenosyl-L-homocysteine + H(+)</text>
        <dbReference type="Rhea" id="RHEA:15197"/>
        <dbReference type="Rhea" id="RHEA-COMP:12418"/>
        <dbReference type="Rhea" id="RHEA-COMP:12419"/>
        <dbReference type="ChEBI" id="CHEBI:15378"/>
        <dbReference type="ChEBI" id="CHEBI:57856"/>
        <dbReference type="ChEBI" id="CHEBI:59789"/>
        <dbReference type="ChEBI" id="CHEBI:90615"/>
        <dbReference type="ChEBI" id="CHEBI:90616"/>
        <dbReference type="EC" id="2.1.1.72"/>
    </reaction>
</comment>
<dbReference type="Gene3D" id="3.40.50.150">
    <property type="entry name" value="Vaccinia Virus protein VP39"/>
    <property type="match status" value="1"/>
</dbReference>
<keyword evidence="6" id="KW-0175">Coiled coil</keyword>
<evidence type="ECO:0000256" key="1">
    <source>
        <dbReference type="ARBA" id="ARBA00011900"/>
    </source>
</evidence>
<dbReference type="InterPro" id="IPR002052">
    <property type="entry name" value="DNA_methylase_N6_adenine_CS"/>
</dbReference>
<organism evidence="8 9">
    <name type="scientific">Keratinibaculum paraultunense</name>
    <dbReference type="NCBI Taxonomy" id="1278232"/>
    <lineage>
        <taxon>Bacteria</taxon>
        <taxon>Bacillati</taxon>
        <taxon>Bacillota</taxon>
        <taxon>Tissierellia</taxon>
        <taxon>Tissierellales</taxon>
        <taxon>Tepidimicrobiaceae</taxon>
        <taxon>Keratinibaculum</taxon>
    </lineage>
</organism>
<dbReference type="SUPFAM" id="SSF53335">
    <property type="entry name" value="S-adenosyl-L-methionine-dependent methyltransferases"/>
    <property type="match status" value="1"/>
</dbReference>
<evidence type="ECO:0000259" key="7">
    <source>
        <dbReference type="Pfam" id="PF07669"/>
    </source>
</evidence>
<gene>
    <name evidence="8" type="ORF">EDD65_10477</name>
</gene>
<protein>
    <recommendedName>
        <fullName evidence="1">site-specific DNA-methyltransferase (adenine-specific)</fullName>
        <ecNumber evidence="1">2.1.1.72</ecNumber>
    </recommendedName>
</protein>
<feature type="coiled-coil region" evidence="6">
    <location>
        <begin position="1123"/>
        <end position="1166"/>
    </location>
</feature>
<dbReference type="InterPro" id="IPR050953">
    <property type="entry name" value="N4_N6_ade-DNA_methylase"/>
</dbReference>
<evidence type="ECO:0000256" key="5">
    <source>
        <dbReference type="ARBA" id="ARBA00047942"/>
    </source>
</evidence>
<dbReference type="InterPro" id="IPR047939">
    <property type="entry name" value="BREX_1_PglX"/>
</dbReference>
<dbReference type="PANTHER" id="PTHR33841:SF1">
    <property type="entry name" value="DNA METHYLTRANSFERASE A"/>
    <property type="match status" value="1"/>
</dbReference>
<reference evidence="8 9" key="1">
    <citation type="submission" date="2019-03" db="EMBL/GenBank/DDBJ databases">
        <title>Genomic Encyclopedia of Type Strains, Phase IV (KMG-IV): sequencing the most valuable type-strain genomes for metagenomic binning, comparative biology and taxonomic classification.</title>
        <authorList>
            <person name="Goeker M."/>
        </authorList>
    </citation>
    <scope>NUCLEOTIDE SEQUENCE [LARGE SCALE GENOMIC DNA]</scope>
    <source>
        <strain evidence="8 9">DSM 26752</strain>
    </source>
</reference>
<dbReference type="EMBL" id="SMAE01000004">
    <property type="protein sequence ID" value="TCS90536.1"/>
    <property type="molecule type" value="Genomic_DNA"/>
</dbReference>
<keyword evidence="9" id="KW-1185">Reference proteome</keyword>
<dbReference type="InterPro" id="IPR011639">
    <property type="entry name" value="MethylTrfase_TaqI-like_dom"/>
</dbReference>
<keyword evidence="2 8" id="KW-0489">Methyltransferase</keyword>
<dbReference type="NCBIfam" id="NF033452">
    <property type="entry name" value="BREX_1_MTaseX"/>
    <property type="match status" value="1"/>
</dbReference>
<dbReference type="OrthoDB" id="32195at2"/>
<name>A0A4R3KZN7_9FIRM</name>
<dbReference type="InterPro" id="IPR029063">
    <property type="entry name" value="SAM-dependent_MTases_sf"/>
</dbReference>
<dbReference type="Proteomes" id="UP000294567">
    <property type="component" value="Unassembled WGS sequence"/>
</dbReference>
<dbReference type="Pfam" id="PF07669">
    <property type="entry name" value="Eco57I"/>
    <property type="match status" value="1"/>
</dbReference>
<evidence type="ECO:0000313" key="8">
    <source>
        <dbReference type="EMBL" id="TCS90536.1"/>
    </source>
</evidence>
<keyword evidence="4" id="KW-0949">S-adenosyl-L-methionine</keyword>
<feature type="domain" description="Type II methyltransferase M.TaqI-like" evidence="7">
    <location>
        <begin position="359"/>
        <end position="586"/>
    </location>
</feature>
<comment type="caution">
    <text evidence="8">The sequence shown here is derived from an EMBL/GenBank/DDBJ whole genome shotgun (WGS) entry which is preliminary data.</text>
</comment>
<dbReference type="EC" id="2.1.1.72" evidence="1"/>
<evidence type="ECO:0000256" key="4">
    <source>
        <dbReference type="ARBA" id="ARBA00022691"/>
    </source>
</evidence>
<dbReference type="PRINTS" id="PR00507">
    <property type="entry name" value="N12N6MTFRASE"/>
</dbReference>
<dbReference type="GO" id="GO:0003676">
    <property type="term" value="F:nucleic acid binding"/>
    <property type="evidence" value="ECO:0007669"/>
    <property type="project" value="InterPro"/>
</dbReference>
<dbReference type="GO" id="GO:0032259">
    <property type="term" value="P:methylation"/>
    <property type="evidence" value="ECO:0007669"/>
    <property type="project" value="UniProtKB-KW"/>
</dbReference>
<evidence type="ECO:0000256" key="2">
    <source>
        <dbReference type="ARBA" id="ARBA00022603"/>
    </source>
</evidence>
<sequence length="1208" mass="142377">MDKTALKNFSIYSREKLIKDIETKARLIGITEEGINDPLPESTEDMLIFDIGEIEPYRIYGEDVNKYKKLVKELRKREKESNYKTAYKTLVEEVAYTWFNRIIAIRFMEVNNYMPDKMRVLSSGKEGVKEPEFITYYRDTNIGITEEEFEKLDELKLDGSTQAMDKMFQFMFIKQCNALGKQLPELFEKTNDYAELLLNISYIDENGVVYKLIEEIDEDYFNIEKTGQIEIIGWLYQYYNEAYRDQVINIYKKNIKKEDIPAATQLFTTQWVVKYMVENSLGKYWLERNPDSELREKMKYLMPGEIDYIDEKISPEDIKVFDNAMGSGHILIYAFEILMHIYLEEGYTEREAAESIIENNLYGLDIDKRAYQLAYFSLMMKGRQYNRRILNKGIKNNLRVFEDSTNINENHLDLMGISMDEDNRRKAIKDIKYLIREFENAKEIGSILKLKYLDIEFLRKFVEDTEAEGQISFGDTNIEKTKEKLNNILDISEMLNNKYHVMITNPPYLNKMSSKLKKYVGDNYPDYKRDLFSVFIYNNVEMCKPGGYSAYMAPFVWMFISSYEKLREYILRNKHMSSLIQMEYSAFEEATVPICTFVLQNEKNDKKGKYIRLEDFKGGMEVQRIKTLEAIENPDCGYYYETNQDNFELIPGSPIAYWASERIYEIFEKGVSLGKVAKPRKGNSTSNNAKFLKLWHEVNFNYINFKETKIIKEKTIIKRWFPYNKGGGYRKWYGNNEYLIDWKNDAEEIRSIPTAVIANYDFFMKPGLTWSTVTSKKFSIRAFGEGFIFDNGGCCLFTNIEDRVIYLALLNSRVFDYVLGEINPTLNFQSGEISKFPLVDIEYQEDLELIKKIGEKNISISKIDWDSFETSWDFKVHPLLDEEKQGEIPNTIEEAYKNWKEYANSNFAKLKENEERLNEIFIEIYGLEDELTPEVSDKDITIAKIFDNKEDIYDDIKGNQYILTKEDVIKSFISYGVGCIFGRYSLDEEGLVYAGGEFDINRYKKFKPVEDNVALITDEEYFEYDLVNRFIEFVKVSFGEENLEENLEFIADSLKGSGTPREKIRNYFINDFYKDHVKTYKNRPIYWLYDSGKQNGFKALIYMHRYNEDTTGKVRIDYLHKVQRVYENKIKFLENDIANTKNAKEKSKLEKELEKTIKQLKECKEYDEKIGHIALSRVAIDLDDGVKVNYDKVQTDNEGNKYEILAKI</sequence>
<evidence type="ECO:0000256" key="6">
    <source>
        <dbReference type="SAM" id="Coils"/>
    </source>
</evidence>
<keyword evidence="3" id="KW-0808">Transferase</keyword>
<evidence type="ECO:0000313" key="9">
    <source>
        <dbReference type="Proteomes" id="UP000294567"/>
    </source>
</evidence>
<dbReference type="PROSITE" id="PS00092">
    <property type="entry name" value="N6_MTASE"/>
    <property type="match status" value="1"/>
</dbReference>
<evidence type="ECO:0000256" key="3">
    <source>
        <dbReference type="ARBA" id="ARBA00022679"/>
    </source>
</evidence>